<evidence type="ECO:0000259" key="3">
    <source>
        <dbReference type="PROSITE" id="PS50003"/>
    </source>
</evidence>
<dbReference type="PANTHER" id="PTHR17271:SF1">
    <property type="entry name" value="PROTEIN OUTSPREAD"/>
    <property type="match status" value="1"/>
</dbReference>
<feature type="region of interest" description="Disordered" evidence="2">
    <location>
        <begin position="960"/>
        <end position="987"/>
    </location>
</feature>
<sequence length="1975" mass="227917">MLSNNRCIAECRKFSPNIFNKNKCTGCFGKREEHNAAALDHNRASRKVSKCGYLFVAPQDWDWNNPLYRTKRWQRRWFILFDDGELTYSVDDHLETVPQASINMSDVIEVADAEQITGHCHSILIQTPDLSTFVKGTCQEESKWWYNILVQFVKSKVRHHKRNTFLKGQNQKFYNEAGKSPPTRDKLQPESKAQVRSGRGNRETDATDSPSLFYEDVIRDEKLKDIANKITNITSSSTAQEIDRKNRWTMSDTQIIIDETPTRDDVNKQKRPQSLSIISTAPSIISVVKKKSAPPEIINYQKTSHSHERGDPDGDCGMEDSPTNYCNKATELRVKLPSEEILHSKSGWLWMEDHQCEWCKYWFSLKGGGLFYYRDPSAEERGVLDGILDVNSITSIKEITTSRSHSFQLTTWDNKRLNLSSVTSNVKNNWINALRNASGLVDNAINQTLDETNNNNNKNNITKSNNEISTTTGTTVVSAVNNRNLKKLEMPSYQDENGISLEKKAKHSLSLSSPLTPCTSGSSRPILFSSDEEYKTASEGGRRESIDWGSPLSPSNPIQITIQSHAKESKIRSNLRNNLHKRSLSSPPTSRRSTIDSNDDFVAISTVREEERTANIENEFNVRLMASEKKLSMMHDEARERDIRMAKLLETLEKTEMELAARRKENEEMKEKLLKELMENRESAKKIINKLTDELVESQNKMSEIENQLQRGIEENDSLYQKIRSLESSVVPSSSSTTSLINANKSSGDRIRRMDSFSDLTCLNNVDPDELDKESLVSEYQELKQRFEKVVNELKMMKRELRESYNSYDNLDLAHTSLRQDLERKHNEFQMRNRMMADRIQDLTNKYSAAEKQVRILKQKLMKSERKRTSSLKGKETLQVQKELEDKVMELEGRFEINHDVEMPSPNCSLRASPARCETPEKQRSTKLRRKSLDSVSSQPMQLLVRLNALEKRFENNSNLSLSAQSSSSADSSHHHHNNNHKYDHNSHNKTIDEMRENLRNLENVVASSRNIMDESLQLIHHYNKSLRSRCSETLKVEQLLVESVKILNECQHRDHSMSLIETTSTGDEIIQETGSVKLALLQLESQLKAKLSELLKQRRILRETNKLSHKKDLELLAERLAFESVCFGKLRDSLSRADQLDKFVEHQTKCEIVETTQLMALLKAKLCGKTSSIKNTGSLDVLAQVLARRLLLTASKLGQMNELITSTSFTSTSSAADLNFVEDLLRQQNELHLITKRYKINTIENLAYDLAAETLNYISANNAIQGAVQEAWRYAQETVNSELIQYEISHIMQKTAKRYENSLTSSFGYTLTSQERISFEVFADAVQDSLRKEMESTISQLTQCYEENLTKMKQGQWRLHLEQEHKASEGRQLLIEFADIIAQKALIDARISIIRGDTVNANLLVEPDISNEKEKKSLYSLSTMQKYENLFVELSEDMDISNTDDILAEADFNFMFKNFAFACSVNKQEMNDLSNVIIKLEEVLLQVNNKMNPNLNINHIQNLNLDNIKNISTKLNEFYQTAEKISFAVDKISTSPCQDCDKIHETLLELTNQHDEEIDNMKRKHSEMLLTLNEQIDEQATLVKQLRYELSHMENMCLEKTTHGNELMQQLNDREEKIDELTQRLYDDKEKINEMERNYEHLYEQFTREQEINKKFENKIDLMELENSDKIQQLQQYYQEQLKSEEQSERDRSGDEEDLHQKYQAEIEQLRTLCEKGLVAIESSHKRKIADLEAKHKSEIQRLFVEKEQALAEETQATLQALESMRKAHQNEVEREVNRFKQEFLHKFNNDNREQLESLAAVKTEKELDEVRQEILSLSEKYSLKCVEAISLEEKLRNVQQKFRHAQQIIQSYEMMSKNPKSHQESFSSLNLRLDDNLPHESINLKNHESLPTSPTSVPRDESKESILNLPLIPFKLKAEKKHQRTKLNDGTKLGYSATASIVKDDKDHTQHEAASSPLDLDLKDMERSFELEI</sequence>
<evidence type="ECO:0000256" key="2">
    <source>
        <dbReference type="SAM" id="MobiDB-lite"/>
    </source>
</evidence>
<feature type="coiled-coil region" evidence="1">
    <location>
        <begin position="645"/>
        <end position="722"/>
    </location>
</feature>
<organism evidence="4 5">
    <name type="scientific">Chironomus riparius</name>
    <dbReference type="NCBI Taxonomy" id="315576"/>
    <lineage>
        <taxon>Eukaryota</taxon>
        <taxon>Metazoa</taxon>
        <taxon>Ecdysozoa</taxon>
        <taxon>Arthropoda</taxon>
        <taxon>Hexapoda</taxon>
        <taxon>Insecta</taxon>
        <taxon>Pterygota</taxon>
        <taxon>Neoptera</taxon>
        <taxon>Endopterygota</taxon>
        <taxon>Diptera</taxon>
        <taxon>Nematocera</taxon>
        <taxon>Chironomoidea</taxon>
        <taxon>Chironomidae</taxon>
        <taxon>Chironominae</taxon>
        <taxon>Chironomus</taxon>
    </lineage>
</organism>
<feature type="compositionally biased region" description="Low complexity" evidence="2">
    <location>
        <begin position="511"/>
        <end position="523"/>
    </location>
</feature>
<name>A0A9N9RTH9_9DIPT</name>
<gene>
    <name evidence="4" type="ORF">CHIRRI_LOCUS6141</name>
</gene>
<reference evidence="4" key="1">
    <citation type="submission" date="2022-01" db="EMBL/GenBank/DDBJ databases">
        <authorList>
            <person name="King R."/>
        </authorList>
    </citation>
    <scope>NUCLEOTIDE SEQUENCE</scope>
</reference>
<feature type="region of interest" description="Disordered" evidence="2">
    <location>
        <begin position="1884"/>
        <end position="1904"/>
    </location>
</feature>
<dbReference type="InterPro" id="IPR052223">
    <property type="entry name" value="Actin_Cytoskeleton_Reg"/>
</dbReference>
<evidence type="ECO:0000256" key="1">
    <source>
        <dbReference type="SAM" id="Coils"/>
    </source>
</evidence>
<feature type="coiled-coil region" evidence="1">
    <location>
        <begin position="833"/>
        <end position="867"/>
    </location>
</feature>
<feature type="compositionally biased region" description="Low complexity" evidence="2">
    <location>
        <begin position="960"/>
        <end position="971"/>
    </location>
</feature>
<feature type="region of interest" description="Disordered" evidence="2">
    <location>
        <begin position="170"/>
        <end position="209"/>
    </location>
</feature>
<dbReference type="InterPro" id="IPR001849">
    <property type="entry name" value="PH_domain"/>
</dbReference>
<protein>
    <recommendedName>
        <fullName evidence="3">PH domain-containing protein</fullName>
    </recommendedName>
</protein>
<dbReference type="PANTHER" id="PTHR17271">
    <property type="entry name" value="PLECKSTRIN HOMOLOGY PH DOMAIN-CONTAINING PROTEIN"/>
    <property type="match status" value="1"/>
</dbReference>
<feature type="coiled-coil region" evidence="1">
    <location>
        <begin position="773"/>
        <end position="804"/>
    </location>
</feature>
<evidence type="ECO:0000313" key="4">
    <source>
        <dbReference type="EMBL" id="CAG9803240.1"/>
    </source>
</evidence>
<evidence type="ECO:0000313" key="5">
    <source>
        <dbReference type="Proteomes" id="UP001153620"/>
    </source>
</evidence>
<accession>A0A9N9RTH9</accession>
<feature type="domain" description="PH" evidence="3">
    <location>
        <begin position="47"/>
        <end position="154"/>
    </location>
</feature>
<dbReference type="GO" id="GO:0051015">
    <property type="term" value="F:actin filament binding"/>
    <property type="evidence" value="ECO:0007669"/>
    <property type="project" value="TreeGrafter"/>
</dbReference>
<feature type="region of interest" description="Disordered" evidence="2">
    <location>
        <begin position="574"/>
        <end position="597"/>
    </location>
</feature>
<dbReference type="GO" id="GO:0015629">
    <property type="term" value="C:actin cytoskeleton"/>
    <property type="evidence" value="ECO:0007669"/>
    <property type="project" value="TreeGrafter"/>
</dbReference>
<dbReference type="Gene3D" id="2.30.29.30">
    <property type="entry name" value="Pleckstrin-homology domain (PH domain)/Phosphotyrosine-binding domain (PTB)"/>
    <property type="match status" value="2"/>
</dbReference>
<proteinExistence type="predicted"/>
<dbReference type="SMART" id="SM00233">
    <property type="entry name" value="PH"/>
    <property type="match status" value="2"/>
</dbReference>
<feature type="coiled-coil region" evidence="1">
    <location>
        <begin position="1605"/>
        <end position="1674"/>
    </location>
</feature>
<dbReference type="PROSITE" id="PS50003">
    <property type="entry name" value="PH_DOMAIN"/>
    <property type="match status" value="2"/>
</dbReference>
<dbReference type="InterPro" id="IPR011993">
    <property type="entry name" value="PH-like_dom_sf"/>
</dbReference>
<feature type="coiled-coil region" evidence="1">
    <location>
        <begin position="1746"/>
        <end position="1850"/>
    </location>
</feature>
<dbReference type="OrthoDB" id="9942268at2759"/>
<dbReference type="Pfam" id="PF00169">
    <property type="entry name" value="PH"/>
    <property type="match status" value="2"/>
</dbReference>
<feature type="domain" description="PH" evidence="3">
    <location>
        <begin position="342"/>
        <end position="439"/>
    </location>
</feature>
<feature type="region of interest" description="Disordered" evidence="2">
    <location>
        <begin position="900"/>
        <end position="937"/>
    </location>
</feature>
<dbReference type="SUPFAM" id="SSF50729">
    <property type="entry name" value="PH domain-like"/>
    <property type="match status" value="2"/>
</dbReference>
<keyword evidence="5" id="KW-1185">Reference proteome</keyword>
<reference evidence="4" key="2">
    <citation type="submission" date="2022-10" db="EMBL/GenBank/DDBJ databases">
        <authorList>
            <consortium name="ENA_rothamsted_submissions"/>
            <consortium name="culmorum"/>
            <person name="King R."/>
        </authorList>
    </citation>
    <scope>NUCLEOTIDE SEQUENCE</scope>
</reference>
<dbReference type="EMBL" id="OU895878">
    <property type="protein sequence ID" value="CAG9803240.1"/>
    <property type="molecule type" value="Genomic_DNA"/>
</dbReference>
<feature type="region of interest" description="Disordered" evidence="2">
    <location>
        <begin position="511"/>
        <end position="556"/>
    </location>
</feature>
<dbReference type="Proteomes" id="UP001153620">
    <property type="component" value="Chromosome 2"/>
</dbReference>
<keyword evidence="1" id="KW-0175">Coiled coil</keyword>
<feature type="compositionally biased region" description="Basic and acidic residues" evidence="2">
    <location>
        <begin position="532"/>
        <end position="546"/>
    </location>
</feature>